<protein>
    <recommendedName>
        <fullName evidence="4">F-box domain-containing protein</fullName>
    </recommendedName>
</protein>
<dbReference type="AlphaFoldDB" id="A0A6A6XJQ8"/>
<sequence>MACGKRQFKKRARDEADDEVQAPATACPASAPPQPPAKRPRKEDIFPFLDLPRELQDLIYDAAIEITARSWPVIPNRALEKRSRKSTSFPSSSNSGDEPRPRPAFPFLGLTQTCTTIRVAFRGSWMENHRIPLCELERYLSVFHRHPPVKDRHRFQAYVNTAGQLKVWLRENELHCRDILRLLKLKLRLPDYTIIFEHGIDVKPNEARDLTKLVNNKNPEWLRWLRGRIITQVRTSCYGYVPELTIVVRVGHAPDWMRTTFGPPAQEGFVEKFGLDGLKHWNPQFAVFYG</sequence>
<name>A0A6A6XJQ8_9PLEO</name>
<evidence type="ECO:0000313" key="3">
    <source>
        <dbReference type="Proteomes" id="UP000799757"/>
    </source>
</evidence>
<dbReference type="Proteomes" id="UP000799757">
    <property type="component" value="Unassembled WGS sequence"/>
</dbReference>
<organism evidence="2 3">
    <name type="scientific">Melanomma pulvis-pyrius CBS 109.77</name>
    <dbReference type="NCBI Taxonomy" id="1314802"/>
    <lineage>
        <taxon>Eukaryota</taxon>
        <taxon>Fungi</taxon>
        <taxon>Dikarya</taxon>
        <taxon>Ascomycota</taxon>
        <taxon>Pezizomycotina</taxon>
        <taxon>Dothideomycetes</taxon>
        <taxon>Pleosporomycetidae</taxon>
        <taxon>Pleosporales</taxon>
        <taxon>Melanommataceae</taxon>
        <taxon>Melanomma</taxon>
    </lineage>
</organism>
<reference evidence="2" key="1">
    <citation type="journal article" date="2020" name="Stud. Mycol.">
        <title>101 Dothideomycetes genomes: a test case for predicting lifestyles and emergence of pathogens.</title>
        <authorList>
            <person name="Haridas S."/>
            <person name="Albert R."/>
            <person name="Binder M."/>
            <person name="Bloem J."/>
            <person name="Labutti K."/>
            <person name="Salamov A."/>
            <person name="Andreopoulos B."/>
            <person name="Baker S."/>
            <person name="Barry K."/>
            <person name="Bills G."/>
            <person name="Bluhm B."/>
            <person name="Cannon C."/>
            <person name="Castanera R."/>
            <person name="Culley D."/>
            <person name="Daum C."/>
            <person name="Ezra D."/>
            <person name="Gonzalez J."/>
            <person name="Henrissat B."/>
            <person name="Kuo A."/>
            <person name="Liang C."/>
            <person name="Lipzen A."/>
            <person name="Lutzoni F."/>
            <person name="Magnuson J."/>
            <person name="Mondo S."/>
            <person name="Nolan M."/>
            <person name="Ohm R."/>
            <person name="Pangilinan J."/>
            <person name="Park H.-J."/>
            <person name="Ramirez L."/>
            <person name="Alfaro M."/>
            <person name="Sun H."/>
            <person name="Tritt A."/>
            <person name="Yoshinaga Y."/>
            <person name="Zwiers L.-H."/>
            <person name="Turgeon B."/>
            <person name="Goodwin S."/>
            <person name="Spatafora J."/>
            <person name="Crous P."/>
            <person name="Grigoriev I."/>
        </authorList>
    </citation>
    <scope>NUCLEOTIDE SEQUENCE</scope>
    <source>
        <strain evidence="2">CBS 109.77</strain>
    </source>
</reference>
<dbReference type="EMBL" id="MU001825">
    <property type="protein sequence ID" value="KAF2796679.1"/>
    <property type="molecule type" value="Genomic_DNA"/>
</dbReference>
<dbReference type="OrthoDB" id="3801343at2759"/>
<feature type="region of interest" description="Disordered" evidence="1">
    <location>
        <begin position="1"/>
        <end position="45"/>
    </location>
</feature>
<feature type="region of interest" description="Disordered" evidence="1">
    <location>
        <begin position="82"/>
        <end position="105"/>
    </location>
</feature>
<evidence type="ECO:0008006" key="4">
    <source>
        <dbReference type="Google" id="ProtNLM"/>
    </source>
</evidence>
<evidence type="ECO:0000313" key="2">
    <source>
        <dbReference type="EMBL" id="KAF2796679.1"/>
    </source>
</evidence>
<proteinExistence type="predicted"/>
<accession>A0A6A6XJQ8</accession>
<gene>
    <name evidence="2" type="ORF">K505DRAFT_415597</name>
</gene>
<keyword evidence="3" id="KW-1185">Reference proteome</keyword>
<feature type="compositionally biased region" description="Low complexity" evidence="1">
    <location>
        <begin position="86"/>
        <end position="95"/>
    </location>
</feature>
<feature type="compositionally biased region" description="Basic residues" evidence="1">
    <location>
        <begin position="1"/>
        <end position="11"/>
    </location>
</feature>
<evidence type="ECO:0000256" key="1">
    <source>
        <dbReference type="SAM" id="MobiDB-lite"/>
    </source>
</evidence>